<dbReference type="Gene3D" id="1.10.287.130">
    <property type="match status" value="1"/>
</dbReference>
<evidence type="ECO:0000256" key="1">
    <source>
        <dbReference type="ARBA" id="ARBA00000085"/>
    </source>
</evidence>
<dbReference type="SMART" id="SM00448">
    <property type="entry name" value="REC"/>
    <property type="match status" value="1"/>
</dbReference>
<evidence type="ECO:0000259" key="11">
    <source>
        <dbReference type="PROSITE" id="PS50109"/>
    </source>
</evidence>
<evidence type="ECO:0000256" key="8">
    <source>
        <dbReference type="ARBA" id="ARBA00023012"/>
    </source>
</evidence>
<dbReference type="InterPro" id="IPR004358">
    <property type="entry name" value="Sig_transdc_His_kin-like_C"/>
</dbReference>
<dbReference type="SUPFAM" id="SSF47384">
    <property type="entry name" value="Homodimeric domain of signal transducing histidine kinase"/>
    <property type="match status" value="1"/>
</dbReference>
<dbReference type="EC" id="2.7.13.3" evidence="2"/>
<evidence type="ECO:0000313" key="16">
    <source>
        <dbReference type="Proteomes" id="UP000051887"/>
    </source>
</evidence>
<dbReference type="SMART" id="SM00387">
    <property type="entry name" value="HATPase_c"/>
    <property type="match status" value="1"/>
</dbReference>
<dbReference type="CDD" id="cd16922">
    <property type="entry name" value="HATPase_EvgS-ArcB-TorS-like"/>
    <property type="match status" value="1"/>
</dbReference>
<evidence type="ECO:0000256" key="4">
    <source>
        <dbReference type="ARBA" id="ARBA00022679"/>
    </source>
</evidence>
<evidence type="ECO:0000313" key="14">
    <source>
        <dbReference type="EMBL" id="CUH74255.1"/>
    </source>
</evidence>
<evidence type="ECO:0000256" key="10">
    <source>
        <dbReference type="SAM" id="Phobius"/>
    </source>
</evidence>
<dbReference type="EMBL" id="CYSC01000044">
    <property type="protein sequence ID" value="CUH74255.1"/>
    <property type="molecule type" value="Genomic_DNA"/>
</dbReference>
<dbReference type="Pfam" id="PF00512">
    <property type="entry name" value="HisKA"/>
    <property type="match status" value="1"/>
</dbReference>
<keyword evidence="7" id="KW-0067">ATP-binding</keyword>
<keyword evidence="15" id="KW-1185">Reference proteome</keyword>
<feature type="domain" description="Response regulatory" evidence="12">
    <location>
        <begin position="584"/>
        <end position="703"/>
    </location>
</feature>
<dbReference type="PANTHER" id="PTHR45339:SF1">
    <property type="entry name" value="HYBRID SIGNAL TRANSDUCTION HISTIDINE KINASE J"/>
    <property type="match status" value="1"/>
</dbReference>
<evidence type="ECO:0000256" key="7">
    <source>
        <dbReference type="ARBA" id="ARBA00022840"/>
    </source>
</evidence>
<dbReference type="CDD" id="cd00082">
    <property type="entry name" value="HisKA"/>
    <property type="match status" value="1"/>
</dbReference>
<accession>A0A0P1GCX2</accession>
<reference evidence="13 15" key="2">
    <citation type="submission" date="2015-09" db="EMBL/GenBank/DDBJ databases">
        <authorList>
            <person name="Rodrigo-Torres L."/>
            <person name="Arahal D.R."/>
        </authorList>
    </citation>
    <scope>NUCLEOTIDE SEQUENCE [LARGE SCALE GENOMIC DNA]</scope>
    <source>
        <strain evidence="13 15">CECT 5118</strain>
    </source>
</reference>
<dbReference type="PANTHER" id="PTHR45339">
    <property type="entry name" value="HYBRID SIGNAL TRANSDUCTION HISTIDINE KINASE J"/>
    <property type="match status" value="1"/>
</dbReference>
<dbReference type="PROSITE" id="PS50109">
    <property type="entry name" value="HIS_KIN"/>
    <property type="match status" value="1"/>
</dbReference>
<evidence type="ECO:0000256" key="6">
    <source>
        <dbReference type="ARBA" id="ARBA00022777"/>
    </source>
</evidence>
<dbReference type="PRINTS" id="PR00344">
    <property type="entry name" value="BCTRLSENSOR"/>
</dbReference>
<dbReference type="InterPro" id="IPR005467">
    <property type="entry name" value="His_kinase_dom"/>
</dbReference>
<dbReference type="AlphaFoldDB" id="A0A0P1GCX2"/>
<dbReference type="FunFam" id="1.10.287.130:FF:000002">
    <property type="entry name" value="Two-component osmosensing histidine kinase"/>
    <property type="match status" value="1"/>
</dbReference>
<keyword evidence="8" id="KW-0902">Two-component regulatory system</keyword>
<evidence type="ECO:0000256" key="9">
    <source>
        <dbReference type="PROSITE-ProRule" id="PRU00169"/>
    </source>
</evidence>
<keyword evidence="4 14" id="KW-0808">Transferase</keyword>
<evidence type="ECO:0000313" key="15">
    <source>
        <dbReference type="Proteomes" id="UP000051086"/>
    </source>
</evidence>
<sequence>MQDYLDEDSVRESDLRRSLYFGRFVAFCNIILILPWGLYFVYQRDWTSVYNTALAILPTLCVVGILFTRFHYIGRLVWLNLLCYNLVSRAYQFGQHVDNEISSFWLLAMPFLLFSSLAERRTQLVMSALCAGSVIFVLSMDYLGLHPPTDARPPEEVAGIEFGVRMTTVAMLIAQMLYFGYLNRKLTNGLLHAIDNARQAAKAKGEFLANMSHEIRTPMNGMIGMLEVLEAEGLKAKQRPLVGTIRNSALSLLRIIDDILDASKIEAGKMDVANSRMELIPVIEGAAQTLRVMSDENQVRIRHFIHPDMPNWIVSDSGRLRQVLLNLLSNAVKYSAKRLTGRDGVVWMISDLDEAGNIRFTFRDNGIGMSDAFQAEMFEPFSQGEAPAKRQVEGTGLGLVITLNLVTLMGGKIEVKSKEGEGSEFVVTLPVVTADGPPTHADLQGRHVICLSAIIDAAEKYLREFFDRKGVEAEYVYTREEALEAGRLVERPVFLLTQSDRDEDEATMSFLRTALPGARFVVFGVSRAARYGRINKDTYMVQVRPILVSDLVSGIEEMTRDDHNEAEPKTNVPSRVAPLDQRLRILAVEDNMINQAVLAKQLELLGVEYDMAANGHEGLDLWRQNSYDLVLSDCFMPIMDGFELTAAIRAQEQREDLTPTPIVALTADAIQGKHEACRAAGMDDTLIKPVELAELREKLLRNVTIGNSDAA</sequence>
<evidence type="ECO:0000256" key="3">
    <source>
        <dbReference type="ARBA" id="ARBA00022553"/>
    </source>
</evidence>
<keyword evidence="10" id="KW-1133">Transmembrane helix</keyword>
<feature type="transmembrane region" description="Helical" evidence="10">
    <location>
        <begin position="49"/>
        <end position="72"/>
    </location>
</feature>
<proteinExistence type="predicted"/>
<dbReference type="InterPro" id="IPR001789">
    <property type="entry name" value="Sig_transdc_resp-reg_receiver"/>
</dbReference>
<dbReference type="InterPro" id="IPR003661">
    <property type="entry name" value="HisK_dim/P_dom"/>
</dbReference>
<evidence type="ECO:0000256" key="2">
    <source>
        <dbReference type="ARBA" id="ARBA00012438"/>
    </source>
</evidence>
<comment type="catalytic activity">
    <reaction evidence="1">
        <text>ATP + protein L-histidine = ADP + protein N-phospho-L-histidine.</text>
        <dbReference type="EC" id="2.7.13.3"/>
    </reaction>
</comment>
<gene>
    <name evidence="14" type="primary">rcsC_4</name>
    <name evidence="13" type="synonym">rcsC_3</name>
    <name evidence="13" type="ORF">TL5118_03291</name>
    <name evidence="14" type="ORF">TL5120_04074</name>
</gene>
<dbReference type="Pfam" id="PF02518">
    <property type="entry name" value="HATPase_c"/>
    <property type="match status" value="1"/>
</dbReference>
<dbReference type="InterPro" id="IPR003594">
    <property type="entry name" value="HATPase_dom"/>
</dbReference>
<dbReference type="Proteomes" id="UP000051887">
    <property type="component" value="Unassembled WGS sequence"/>
</dbReference>
<dbReference type="OrthoDB" id="9801651at2"/>
<dbReference type="EMBL" id="CYSB01000039">
    <property type="protein sequence ID" value="CUH69332.1"/>
    <property type="molecule type" value="Genomic_DNA"/>
</dbReference>
<protein>
    <recommendedName>
        <fullName evidence="2">histidine kinase</fullName>
        <ecNumber evidence="2">2.7.13.3</ecNumber>
    </recommendedName>
</protein>
<dbReference type="GO" id="GO:0000155">
    <property type="term" value="F:phosphorelay sensor kinase activity"/>
    <property type="evidence" value="ECO:0007669"/>
    <property type="project" value="InterPro"/>
</dbReference>
<feature type="transmembrane region" description="Helical" evidence="10">
    <location>
        <begin position="101"/>
        <end position="117"/>
    </location>
</feature>
<dbReference type="Gene3D" id="3.30.565.10">
    <property type="entry name" value="Histidine kinase-like ATPase, C-terminal domain"/>
    <property type="match status" value="1"/>
</dbReference>
<evidence type="ECO:0000256" key="5">
    <source>
        <dbReference type="ARBA" id="ARBA00022741"/>
    </source>
</evidence>
<reference evidence="14 16" key="1">
    <citation type="submission" date="2015-09" db="EMBL/GenBank/DDBJ databases">
        <authorList>
            <consortium name="Swine Surveillance"/>
        </authorList>
    </citation>
    <scope>NUCLEOTIDE SEQUENCE [LARGE SCALE GENOMIC DNA]</scope>
    <source>
        <strain evidence="14 16">5120</strain>
    </source>
</reference>
<dbReference type="SMART" id="SM00388">
    <property type="entry name" value="HisKA"/>
    <property type="match status" value="1"/>
</dbReference>
<dbReference type="Pfam" id="PF00072">
    <property type="entry name" value="Response_reg"/>
    <property type="match status" value="1"/>
</dbReference>
<keyword evidence="10" id="KW-0812">Transmembrane</keyword>
<keyword evidence="3 9" id="KW-0597">Phosphoprotein</keyword>
<feature type="transmembrane region" description="Helical" evidence="10">
    <location>
        <begin position="124"/>
        <end position="142"/>
    </location>
</feature>
<evidence type="ECO:0000313" key="13">
    <source>
        <dbReference type="EMBL" id="CUH69332.1"/>
    </source>
</evidence>
<dbReference type="SUPFAM" id="SSF55874">
    <property type="entry name" value="ATPase domain of HSP90 chaperone/DNA topoisomerase II/histidine kinase"/>
    <property type="match status" value="1"/>
</dbReference>
<evidence type="ECO:0000259" key="12">
    <source>
        <dbReference type="PROSITE" id="PS50110"/>
    </source>
</evidence>
<dbReference type="RefSeq" id="WP_058245370.1">
    <property type="nucleotide sequence ID" value="NZ_CYSB01000039.1"/>
</dbReference>
<keyword evidence="5" id="KW-0547">Nucleotide-binding</keyword>
<name>A0A0P1GCX2_9RHOB</name>
<dbReference type="GO" id="GO:0005524">
    <property type="term" value="F:ATP binding"/>
    <property type="evidence" value="ECO:0007669"/>
    <property type="project" value="UniProtKB-KW"/>
</dbReference>
<dbReference type="CDD" id="cd17546">
    <property type="entry name" value="REC_hyHK_CKI1_RcsC-like"/>
    <property type="match status" value="1"/>
</dbReference>
<feature type="domain" description="Histidine kinase" evidence="11">
    <location>
        <begin position="210"/>
        <end position="433"/>
    </location>
</feature>
<dbReference type="PROSITE" id="PS50110">
    <property type="entry name" value="RESPONSE_REGULATORY"/>
    <property type="match status" value="1"/>
</dbReference>
<feature type="transmembrane region" description="Helical" evidence="10">
    <location>
        <begin position="20"/>
        <end position="42"/>
    </location>
</feature>
<feature type="modified residue" description="4-aspartylphosphate" evidence="9">
    <location>
        <position position="633"/>
    </location>
</feature>
<dbReference type="Gene3D" id="3.40.50.2300">
    <property type="match status" value="1"/>
</dbReference>
<dbReference type="InterPro" id="IPR011006">
    <property type="entry name" value="CheY-like_superfamily"/>
</dbReference>
<dbReference type="SUPFAM" id="SSF52172">
    <property type="entry name" value="CheY-like"/>
    <property type="match status" value="1"/>
</dbReference>
<dbReference type="Proteomes" id="UP000051086">
    <property type="component" value="Unassembled WGS sequence"/>
</dbReference>
<organism evidence="14 16">
    <name type="scientific">Thalassovita autumnalis</name>
    <dbReference type="NCBI Taxonomy" id="2072972"/>
    <lineage>
        <taxon>Bacteria</taxon>
        <taxon>Pseudomonadati</taxon>
        <taxon>Pseudomonadota</taxon>
        <taxon>Alphaproteobacteria</taxon>
        <taxon>Rhodobacterales</taxon>
        <taxon>Roseobacteraceae</taxon>
        <taxon>Thalassovita</taxon>
    </lineage>
</organism>
<keyword evidence="10" id="KW-0472">Membrane</keyword>
<dbReference type="InterPro" id="IPR036890">
    <property type="entry name" value="HATPase_C_sf"/>
</dbReference>
<dbReference type="InterPro" id="IPR036097">
    <property type="entry name" value="HisK_dim/P_sf"/>
</dbReference>
<keyword evidence="6 14" id="KW-0418">Kinase</keyword>